<dbReference type="SUPFAM" id="SSF49899">
    <property type="entry name" value="Concanavalin A-like lectins/glucanases"/>
    <property type="match status" value="1"/>
</dbReference>
<feature type="domain" description="Galectin" evidence="3">
    <location>
        <begin position="6"/>
        <end position="139"/>
    </location>
</feature>
<evidence type="ECO:0000313" key="4">
    <source>
        <dbReference type="EMBL" id="CAK6437228.1"/>
    </source>
</evidence>
<organism evidence="4 5">
    <name type="scientific">Pipistrellus nathusii</name>
    <name type="common">Nathusius' pipistrelle</name>
    <dbReference type="NCBI Taxonomy" id="59473"/>
    <lineage>
        <taxon>Eukaryota</taxon>
        <taxon>Metazoa</taxon>
        <taxon>Chordata</taxon>
        <taxon>Craniata</taxon>
        <taxon>Vertebrata</taxon>
        <taxon>Euteleostomi</taxon>
        <taxon>Mammalia</taxon>
        <taxon>Eutheria</taxon>
        <taxon>Laurasiatheria</taxon>
        <taxon>Chiroptera</taxon>
        <taxon>Yangochiroptera</taxon>
        <taxon>Vespertilionidae</taxon>
        <taxon>Pipistrellus</taxon>
    </lineage>
</organism>
<dbReference type="InterPro" id="IPR044156">
    <property type="entry name" value="Galectin-like"/>
</dbReference>
<protein>
    <recommendedName>
        <fullName evidence="2">Galectin</fullName>
    </recommendedName>
</protein>
<evidence type="ECO:0000256" key="1">
    <source>
        <dbReference type="ARBA" id="ARBA00022734"/>
    </source>
</evidence>
<dbReference type="PROSITE" id="PS51304">
    <property type="entry name" value="GALECTIN"/>
    <property type="match status" value="1"/>
</dbReference>
<gene>
    <name evidence="4" type="ORF">MPIPNATIZW_LOCUS5534</name>
</gene>
<dbReference type="InterPro" id="IPR001079">
    <property type="entry name" value="Galectin_CRD"/>
</dbReference>
<dbReference type="SMART" id="SM00276">
    <property type="entry name" value="GLECT"/>
    <property type="match status" value="1"/>
</dbReference>
<dbReference type="PANTHER" id="PTHR11346">
    <property type="entry name" value="GALECTIN"/>
    <property type="match status" value="1"/>
</dbReference>
<dbReference type="Proteomes" id="UP001314169">
    <property type="component" value="Chromosome 15"/>
</dbReference>
<dbReference type="EMBL" id="OY882872">
    <property type="protein sequence ID" value="CAK6437228.1"/>
    <property type="molecule type" value="Genomic_DNA"/>
</dbReference>
<keyword evidence="5" id="KW-1185">Reference proteome</keyword>
<dbReference type="Pfam" id="PF00337">
    <property type="entry name" value="Gal-bind_lectin"/>
    <property type="match status" value="1"/>
</dbReference>
<dbReference type="InterPro" id="IPR013320">
    <property type="entry name" value="ConA-like_dom_sf"/>
</dbReference>
<dbReference type="Gene3D" id="2.60.120.200">
    <property type="match status" value="1"/>
</dbReference>
<proteinExistence type="predicted"/>
<accession>A0ABN9ZHW9</accession>
<reference evidence="4" key="1">
    <citation type="submission" date="2023-12" db="EMBL/GenBank/DDBJ databases">
        <authorList>
            <person name="Brown T."/>
        </authorList>
    </citation>
    <scope>NUCLEOTIDE SEQUENCE</scope>
</reference>
<name>A0ABN9ZHW9_PIPNA</name>
<dbReference type="CDD" id="cd00070">
    <property type="entry name" value="GLECT"/>
    <property type="match status" value="1"/>
</dbReference>
<dbReference type="SMART" id="SM00908">
    <property type="entry name" value="Gal-bind_lectin"/>
    <property type="match status" value="1"/>
</dbReference>
<evidence type="ECO:0000256" key="2">
    <source>
        <dbReference type="RuleBase" id="RU102079"/>
    </source>
</evidence>
<keyword evidence="1 2" id="KW-0430">Lectin</keyword>
<sequence>MSLLPIPYTKHARLPVGSFVKIKGTPAMPFSMDSQMQVDFHTGNENISDIAFHFRVFYGRRVVMNTRQGGKWGEEVKLNAVPPFEDEQPFDLTILVQSDAYQVSVNGREYYKFPHRLEPGTVKMIQVWREVSLTSVTVA</sequence>
<dbReference type="PANTHER" id="PTHR11346:SF15">
    <property type="entry name" value="PLACENTAL PROTEIN 13-LIKE"/>
    <property type="match status" value="1"/>
</dbReference>
<evidence type="ECO:0000313" key="5">
    <source>
        <dbReference type="Proteomes" id="UP001314169"/>
    </source>
</evidence>
<evidence type="ECO:0000259" key="3">
    <source>
        <dbReference type="PROSITE" id="PS51304"/>
    </source>
</evidence>